<keyword evidence="3" id="KW-1185">Reference proteome</keyword>
<evidence type="ECO:0000259" key="1">
    <source>
        <dbReference type="PROSITE" id="PS51725"/>
    </source>
</evidence>
<sequence length="106" mass="12804">MFVMNASFETDKKYEDKLRVKAQKNKGDIQKAEGNISFECWRKDHGDTVEYVFVSKWKDQADFKNWISREEHVQEHKEMNKKRKEGEQDGFKLKKVLRSYELLKIE</sequence>
<dbReference type="Proteomes" id="UP001596022">
    <property type="component" value="Unassembled WGS sequence"/>
</dbReference>
<feature type="domain" description="ABM" evidence="1">
    <location>
        <begin position="2"/>
        <end position="97"/>
    </location>
</feature>
<dbReference type="Pfam" id="PF03992">
    <property type="entry name" value="ABM"/>
    <property type="match status" value="1"/>
</dbReference>
<keyword evidence="2" id="KW-0503">Monooxygenase</keyword>
<organism evidence="2 3">
    <name type="scientific">Camelliibacillus cellulosilyticus</name>
    <dbReference type="NCBI Taxonomy" id="2174486"/>
    <lineage>
        <taxon>Bacteria</taxon>
        <taxon>Bacillati</taxon>
        <taxon>Bacillota</taxon>
        <taxon>Bacilli</taxon>
        <taxon>Bacillales</taxon>
        <taxon>Sporolactobacillaceae</taxon>
        <taxon>Camelliibacillus</taxon>
    </lineage>
</organism>
<dbReference type="InterPro" id="IPR007138">
    <property type="entry name" value="ABM_dom"/>
</dbReference>
<dbReference type="PROSITE" id="PS51725">
    <property type="entry name" value="ABM"/>
    <property type="match status" value="1"/>
</dbReference>
<keyword evidence="2" id="KW-0560">Oxidoreductase</keyword>
<name>A0ABV9GSC9_9BACL</name>
<evidence type="ECO:0000313" key="3">
    <source>
        <dbReference type="Proteomes" id="UP001596022"/>
    </source>
</evidence>
<dbReference type="Gene3D" id="3.30.70.100">
    <property type="match status" value="1"/>
</dbReference>
<proteinExistence type="predicted"/>
<dbReference type="EC" id="1.14.-.-" evidence="2"/>
<dbReference type="SUPFAM" id="SSF54909">
    <property type="entry name" value="Dimeric alpha+beta barrel"/>
    <property type="match status" value="1"/>
</dbReference>
<dbReference type="InterPro" id="IPR011008">
    <property type="entry name" value="Dimeric_a/b-barrel"/>
</dbReference>
<evidence type="ECO:0000313" key="2">
    <source>
        <dbReference type="EMBL" id="MFC4619535.1"/>
    </source>
</evidence>
<dbReference type="GO" id="GO:0004497">
    <property type="term" value="F:monooxygenase activity"/>
    <property type="evidence" value="ECO:0007669"/>
    <property type="project" value="UniProtKB-KW"/>
</dbReference>
<comment type="caution">
    <text evidence="2">The sequence shown here is derived from an EMBL/GenBank/DDBJ whole genome shotgun (WGS) entry which is preliminary data.</text>
</comment>
<reference evidence="3" key="1">
    <citation type="journal article" date="2019" name="Int. J. Syst. Evol. Microbiol.">
        <title>The Global Catalogue of Microorganisms (GCM) 10K type strain sequencing project: providing services to taxonomists for standard genome sequencing and annotation.</title>
        <authorList>
            <consortium name="The Broad Institute Genomics Platform"/>
            <consortium name="The Broad Institute Genome Sequencing Center for Infectious Disease"/>
            <person name="Wu L."/>
            <person name="Ma J."/>
        </authorList>
    </citation>
    <scope>NUCLEOTIDE SEQUENCE [LARGE SCALE GENOMIC DNA]</scope>
    <source>
        <strain evidence="3">CGMCC 1.16306</strain>
    </source>
</reference>
<dbReference type="EMBL" id="JBHSFW010000009">
    <property type="protein sequence ID" value="MFC4619535.1"/>
    <property type="molecule type" value="Genomic_DNA"/>
</dbReference>
<gene>
    <name evidence="2" type="ORF">ACFO4N_12510</name>
</gene>
<protein>
    <submittedName>
        <fullName evidence="2">Antibiotic biosynthesis monooxygenase family protein</fullName>
        <ecNumber evidence="2">1.14.-.-</ecNumber>
    </submittedName>
</protein>
<accession>A0ABV9GSC9</accession>
<dbReference type="RefSeq" id="WP_376846628.1">
    <property type="nucleotide sequence ID" value="NZ_JBHSFW010000009.1"/>
</dbReference>